<evidence type="ECO:0000313" key="4">
    <source>
        <dbReference type="Proteomes" id="UP000282060"/>
    </source>
</evidence>
<organism evidence="3 4">
    <name type="scientific">Shewanella atlantica</name>
    <dbReference type="NCBI Taxonomy" id="271099"/>
    <lineage>
        <taxon>Bacteria</taxon>
        <taxon>Pseudomonadati</taxon>
        <taxon>Pseudomonadota</taxon>
        <taxon>Gammaproteobacteria</taxon>
        <taxon>Alteromonadales</taxon>
        <taxon>Shewanellaceae</taxon>
        <taxon>Shewanella</taxon>
    </lineage>
</organism>
<evidence type="ECO:0000313" key="3">
    <source>
        <dbReference type="EMBL" id="RTR32921.1"/>
    </source>
</evidence>
<dbReference type="Pfam" id="PF22311">
    <property type="entry name" value="DUF6970"/>
    <property type="match status" value="1"/>
</dbReference>
<proteinExistence type="predicted"/>
<evidence type="ECO:0000256" key="1">
    <source>
        <dbReference type="SAM" id="SignalP"/>
    </source>
</evidence>
<gene>
    <name evidence="3" type="ORF">EKG39_11215</name>
</gene>
<protein>
    <recommendedName>
        <fullName evidence="2">DUF6970 domain-containing protein</fullName>
    </recommendedName>
</protein>
<dbReference type="InterPro" id="IPR054243">
    <property type="entry name" value="DUF6970"/>
</dbReference>
<feature type="chain" id="PRO_5019012425" description="DUF6970 domain-containing protein" evidence="1">
    <location>
        <begin position="22"/>
        <end position="113"/>
    </location>
</feature>
<name>A0A431WBS4_9GAMM</name>
<feature type="signal peptide" evidence="1">
    <location>
        <begin position="1"/>
        <end position="21"/>
    </location>
</feature>
<dbReference type="RefSeq" id="WP_126505821.1">
    <property type="nucleotide sequence ID" value="NZ_RXNV01000003.1"/>
</dbReference>
<evidence type="ECO:0000259" key="2">
    <source>
        <dbReference type="Pfam" id="PF22311"/>
    </source>
</evidence>
<dbReference type="OrthoDB" id="676710at2"/>
<keyword evidence="4" id="KW-1185">Reference proteome</keyword>
<accession>A0A431WBS4</accession>
<dbReference type="AlphaFoldDB" id="A0A431WBS4"/>
<dbReference type="EMBL" id="RXNV01000003">
    <property type="protein sequence ID" value="RTR32921.1"/>
    <property type="molecule type" value="Genomic_DNA"/>
</dbReference>
<reference evidence="3 4" key="1">
    <citation type="submission" date="2018-12" db="EMBL/GenBank/DDBJ databases">
        <authorList>
            <person name="Yu L."/>
        </authorList>
    </citation>
    <scope>NUCLEOTIDE SEQUENCE [LARGE SCALE GENOMIC DNA]</scope>
    <source>
        <strain evidence="3 4">HAW-EB5</strain>
    </source>
</reference>
<comment type="caution">
    <text evidence="3">The sequence shown here is derived from an EMBL/GenBank/DDBJ whole genome shotgun (WGS) entry which is preliminary data.</text>
</comment>
<keyword evidence="1" id="KW-0732">Signal</keyword>
<dbReference type="Proteomes" id="UP000282060">
    <property type="component" value="Unassembled WGS sequence"/>
</dbReference>
<sequence>MLLRTIFVFLCFFLVSISAKTQEPIFNGFPQWLNLELKEIRKSKLPVVVTKHMYKGTKVYVFKANACCDLGGSMRSEKGKTLCIFIGFVGRWENECRDFPKSGKLLRTVYEKN</sequence>
<feature type="domain" description="DUF6970" evidence="2">
    <location>
        <begin position="37"/>
        <end position="111"/>
    </location>
</feature>